<dbReference type="EMBL" id="GBXM01069875">
    <property type="protein sequence ID" value="JAH38702.1"/>
    <property type="molecule type" value="Transcribed_RNA"/>
</dbReference>
<dbReference type="AlphaFoldDB" id="A0A0E9SBT7"/>
<proteinExistence type="predicted"/>
<reference evidence="1" key="1">
    <citation type="submission" date="2014-11" db="EMBL/GenBank/DDBJ databases">
        <authorList>
            <person name="Amaro Gonzalez C."/>
        </authorList>
    </citation>
    <scope>NUCLEOTIDE SEQUENCE</scope>
</reference>
<evidence type="ECO:0000313" key="1">
    <source>
        <dbReference type="EMBL" id="JAH38702.1"/>
    </source>
</evidence>
<sequence length="17" mass="2015">MYVYIYIGIDYSSELAD</sequence>
<accession>A0A0E9SBT7</accession>
<reference evidence="1" key="2">
    <citation type="journal article" date="2015" name="Fish Shellfish Immunol.">
        <title>Early steps in the European eel (Anguilla anguilla)-Vibrio vulnificus interaction in the gills: Role of the RtxA13 toxin.</title>
        <authorList>
            <person name="Callol A."/>
            <person name="Pajuelo D."/>
            <person name="Ebbesson L."/>
            <person name="Teles M."/>
            <person name="MacKenzie S."/>
            <person name="Amaro C."/>
        </authorList>
    </citation>
    <scope>NUCLEOTIDE SEQUENCE</scope>
</reference>
<organism evidence="1">
    <name type="scientific">Anguilla anguilla</name>
    <name type="common">European freshwater eel</name>
    <name type="synonym">Muraena anguilla</name>
    <dbReference type="NCBI Taxonomy" id="7936"/>
    <lineage>
        <taxon>Eukaryota</taxon>
        <taxon>Metazoa</taxon>
        <taxon>Chordata</taxon>
        <taxon>Craniata</taxon>
        <taxon>Vertebrata</taxon>
        <taxon>Euteleostomi</taxon>
        <taxon>Actinopterygii</taxon>
        <taxon>Neopterygii</taxon>
        <taxon>Teleostei</taxon>
        <taxon>Anguilliformes</taxon>
        <taxon>Anguillidae</taxon>
        <taxon>Anguilla</taxon>
    </lineage>
</organism>
<protein>
    <submittedName>
        <fullName evidence="1">Uncharacterized protein</fullName>
    </submittedName>
</protein>
<name>A0A0E9SBT7_ANGAN</name>